<dbReference type="EMBL" id="LRPN01000049">
    <property type="protein sequence ID" value="KWZ82767.1"/>
    <property type="molecule type" value="Genomic_DNA"/>
</dbReference>
<gene>
    <name evidence="1" type="ORF">HMPREF3213_01612</name>
</gene>
<dbReference type="AlphaFoldDB" id="A0A133KTF5"/>
<reference evidence="2" key="1">
    <citation type="submission" date="2016-01" db="EMBL/GenBank/DDBJ databases">
        <authorList>
            <person name="Mitreva M."/>
            <person name="Pepin K.H."/>
            <person name="Mihindukulasuriya K.A."/>
            <person name="Fulton R."/>
            <person name="Fronick C."/>
            <person name="O'Laughlin M."/>
            <person name="Miner T."/>
            <person name="Herter B."/>
            <person name="Rosa B.A."/>
            <person name="Cordes M."/>
            <person name="Tomlinson C."/>
            <person name="Wollam A."/>
            <person name="Palsikar V.B."/>
            <person name="Mardis E.R."/>
            <person name="Wilson R.K."/>
        </authorList>
    </citation>
    <scope>NUCLEOTIDE SEQUENCE [LARGE SCALE GENOMIC DNA]</scope>
    <source>
        <strain evidence="2">GED7749B</strain>
    </source>
</reference>
<comment type="caution">
    <text evidence="1">The sequence shown here is derived from an EMBL/GenBank/DDBJ whole genome shotgun (WGS) entry which is preliminary data.</text>
</comment>
<protein>
    <submittedName>
        <fullName evidence="1">Uncharacterized protein</fullName>
    </submittedName>
</protein>
<proteinExistence type="predicted"/>
<dbReference type="Proteomes" id="UP000070376">
    <property type="component" value="Unassembled WGS sequence"/>
</dbReference>
<evidence type="ECO:0000313" key="2">
    <source>
        <dbReference type="Proteomes" id="UP000070376"/>
    </source>
</evidence>
<sequence>MGSEFQPTIMKKLSDRFRKNNFLIEFSKDEFTRIRRKRTSII</sequence>
<evidence type="ECO:0000313" key="1">
    <source>
        <dbReference type="EMBL" id="KWZ82767.1"/>
    </source>
</evidence>
<organism evidence="1 2">
    <name type="scientific">Heyndrickxia coagulans</name>
    <name type="common">Weizmannia coagulans</name>
    <dbReference type="NCBI Taxonomy" id="1398"/>
    <lineage>
        <taxon>Bacteria</taxon>
        <taxon>Bacillati</taxon>
        <taxon>Bacillota</taxon>
        <taxon>Bacilli</taxon>
        <taxon>Bacillales</taxon>
        <taxon>Bacillaceae</taxon>
        <taxon>Heyndrickxia</taxon>
    </lineage>
</organism>
<name>A0A133KTF5_HEYCO</name>
<accession>A0A133KTF5</accession>
<dbReference type="PATRIC" id="fig|1398.22.peg.1622"/>